<organism evidence="2">
    <name type="scientific">Odontella aurita</name>
    <dbReference type="NCBI Taxonomy" id="265563"/>
    <lineage>
        <taxon>Eukaryota</taxon>
        <taxon>Sar</taxon>
        <taxon>Stramenopiles</taxon>
        <taxon>Ochrophyta</taxon>
        <taxon>Bacillariophyta</taxon>
        <taxon>Mediophyceae</taxon>
        <taxon>Biddulphiophycidae</taxon>
        <taxon>Eupodiscales</taxon>
        <taxon>Odontellaceae</taxon>
        <taxon>Odontella</taxon>
    </lineage>
</organism>
<feature type="transmembrane region" description="Helical" evidence="1">
    <location>
        <begin position="510"/>
        <end position="529"/>
    </location>
</feature>
<gene>
    <name evidence="2" type="ORF">OAUR00152_LOCUS640</name>
</gene>
<name>A0A7S4HJ65_9STRA</name>
<dbReference type="EMBL" id="HBKQ01000916">
    <property type="protein sequence ID" value="CAE2200829.1"/>
    <property type="molecule type" value="Transcribed_RNA"/>
</dbReference>
<keyword evidence="1" id="KW-0472">Membrane</keyword>
<feature type="transmembrane region" description="Helical" evidence="1">
    <location>
        <begin position="453"/>
        <end position="470"/>
    </location>
</feature>
<keyword evidence="1" id="KW-0812">Transmembrane</keyword>
<accession>A0A7S4HJ65</accession>
<keyword evidence="1" id="KW-1133">Transmembrane helix</keyword>
<reference evidence="2" key="1">
    <citation type="submission" date="2021-01" db="EMBL/GenBank/DDBJ databases">
        <authorList>
            <person name="Corre E."/>
            <person name="Pelletier E."/>
            <person name="Niang G."/>
            <person name="Scheremetjew M."/>
            <person name="Finn R."/>
            <person name="Kale V."/>
            <person name="Holt S."/>
            <person name="Cochrane G."/>
            <person name="Meng A."/>
            <person name="Brown T."/>
            <person name="Cohen L."/>
        </authorList>
    </citation>
    <scope>NUCLEOTIDE SEQUENCE</scope>
    <source>
        <strain evidence="2">Isolate 1302-5</strain>
    </source>
</reference>
<sequence length="599" mass="66776">MCSSTESTFAWVGAIVINVAFASLIAWGASTLWQLGFTISCIYTLALYFLASKLDSLNDNHREEVDDTRDVSETSEDAHYQRTILTSLLYGLSVISLGATGLFLPINIFNCPGERPWPPNPPGRWETDISSLPKGVQSWAESDAEFGHKASFVYLPGTKSTLFSGTNDDTNRNVLWVAPASVYPFHSAEPVEFSNVSMPYEFVSVSESKACFGCAFESQTQIEDFDYRGTPFVPTQKEFTVACSGGKFIRLSRGNTEGISHQSPHDLIASNNTLWYKDYPPSGLQGTVIFSLDPSTMDETIHSRYHGDQEAFHEVESRDIKSLDDQRDCNNTVERKRSIMALFTSALPMTVASMLLWTKKNVSTMGLTTHISISAVAICIYVCIDPLYEKLPTFLKFWHSVFGLVWLAILTDLYFSKRPGLVLTPLQWGLNFGAMAFTMGMIALTGVFEEDTLWRWILLNMLGFVPLGILGLATGQIFLLFLCALGFLADSFRLASWFVEDVDPNSEMPIYFLVLAFAGLCISGFGWFLSRHQAVVHARLSEWFEKLSLSQQGRFRPWSQVRGVDSEYDALPSESSLSDVRDVILSPQDVASTEDDVEA</sequence>
<feature type="transmembrane region" description="Helical" evidence="1">
    <location>
        <begin position="339"/>
        <end position="357"/>
    </location>
</feature>
<proteinExistence type="predicted"/>
<evidence type="ECO:0000313" key="2">
    <source>
        <dbReference type="EMBL" id="CAE2200829.1"/>
    </source>
</evidence>
<feature type="transmembrane region" description="Helical" evidence="1">
    <location>
        <begin position="394"/>
        <end position="416"/>
    </location>
</feature>
<evidence type="ECO:0000256" key="1">
    <source>
        <dbReference type="SAM" id="Phobius"/>
    </source>
</evidence>
<protein>
    <submittedName>
        <fullName evidence="2">Uncharacterized protein</fullName>
    </submittedName>
</protein>
<feature type="transmembrane region" description="Helical" evidence="1">
    <location>
        <begin position="9"/>
        <end position="27"/>
    </location>
</feature>
<feature type="transmembrane region" description="Helical" evidence="1">
    <location>
        <begin position="369"/>
        <end position="388"/>
    </location>
</feature>
<dbReference type="AlphaFoldDB" id="A0A7S4HJ65"/>
<feature type="transmembrane region" description="Helical" evidence="1">
    <location>
        <begin position="428"/>
        <end position="447"/>
    </location>
</feature>
<feature type="transmembrane region" description="Helical" evidence="1">
    <location>
        <begin position="33"/>
        <end position="51"/>
    </location>
</feature>